<dbReference type="PANTHER" id="PTHR46554:SF2">
    <property type="entry name" value="TFIIS N-TERMINAL DOMAIN-CONTAINING PROTEIN"/>
    <property type="match status" value="1"/>
</dbReference>
<feature type="compositionally biased region" description="Basic and acidic residues" evidence="4">
    <location>
        <begin position="274"/>
        <end position="305"/>
    </location>
</feature>
<accession>A0A8S1ZZZ3</accession>
<keyword evidence="7" id="KW-1185">Reference proteome</keyword>
<dbReference type="AlphaFoldDB" id="A0A8S1ZZZ3"/>
<name>A0A8S1ZZZ3_ARAAE</name>
<dbReference type="PANTHER" id="PTHR46554">
    <property type="entry name" value="MEDIATOR OF RNA POLYMERASE II TRANSCRIPTION SUBUNIT 26A-RELATED"/>
    <property type="match status" value="1"/>
</dbReference>
<dbReference type="InterPro" id="IPR017923">
    <property type="entry name" value="TFIIS_N"/>
</dbReference>
<feature type="region of interest" description="Disordered" evidence="4">
    <location>
        <begin position="243"/>
        <end position="333"/>
    </location>
</feature>
<organism evidence="6 7">
    <name type="scientific">Arabidopsis arenosa</name>
    <name type="common">Sand rock-cress</name>
    <name type="synonym">Cardaminopsis arenosa</name>
    <dbReference type="NCBI Taxonomy" id="38785"/>
    <lineage>
        <taxon>Eukaryota</taxon>
        <taxon>Viridiplantae</taxon>
        <taxon>Streptophyta</taxon>
        <taxon>Embryophyta</taxon>
        <taxon>Tracheophyta</taxon>
        <taxon>Spermatophyta</taxon>
        <taxon>Magnoliopsida</taxon>
        <taxon>eudicotyledons</taxon>
        <taxon>Gunneridae</taxon>
        <taxon>Pentapetalae</taxon>
        <taxon>rosids</taxon>
        <taxon>malvids</taxon>
        <taxon>Brassicales</taxon>
        <taxon>Brassicaceae</taxon>
        <taxon>Camelineae</taxon>
        <taxon>Arabidopsis</taxon>
    </lineage>
</organism>
<evidence type="ECO:0000313" key="7">
    <source>
        <dbReference type="Proteomes" id="UP000682877"/>
    </source>
</evidence>
<protein>
    <recommendedName>
        <fullName evidence="5">TFIIS N-terminal domain-containing protein</fullName>
    </recommendedName>
</protein>
<evidence type="ECO:0000256" key="1">
    <source>
        <dbReference type="ARBA" id="ARBA00004123"/>
    </source>
</evidence>
<dbReference type="SMART" id="SM00509">
    <property type="entry name" value="TFS2N"/>
    <property type="match status" value="1"/>
</dbReference>
<gene>
    <name evidence="6" type="ORF">AARE701A_LOCUS6849</name>
</gene>
<evidence type="ECO:0000313" key="6">
    <source>
        <dbReference type="EMBL" id="CAE5966806.1"/>
    </source>
</evidence>
<dbReference type="Gene3D" id="1.20.120.1190">
    <property type="match status" value="1"/>
</dbReference>
<proteinExistence type="predicted"/>
<evidence type="ECO:0000259" key="5">
    <source>
        <dbReference type="PROSITE" id="PS51319"/>
    </source>
</evidence>
<evidence type="ECO:0000256" key="3">
    <source>
        <dbReference type="PROSITE-ProRule" id="PRU00649"/>
    </source>
</evidence>
<sequence length="637" mass="72245">MKPSVSLDNWRDYFQRGDSDIFGIIDHAIMVAAADWPKEFKSRRDRIAELLFSCRVSRCIGCDHLELSIAGEEDVNHGCRTVETAGVGGGDRDDSGVATDDASVIVDEVMRIRDILLNKEDEADSVLLESLRKLESMSMSVDILKDTGIGKAVNGLRRHSSDKISKLAKTLFAEWKKLVDQWMNTPEEMAGTEGTPESANLSVIDEEEAFPSPPHDLDIYAPEPNGFELSQILDCLDCDGNPRHSVESKHERKMQSSERSRPEGTNEANVVRGYNKDQHIRREDRPMKHSATDFDEPRRQPKQSREQMVPAIQRKPPIVAKQKRKLAGPQQDKLKALDPDAKFEFAKRKLQESYQQHENAKRQRTIQVLETIPKQNKMDKAEMVDEMMIFKKMSVLPTEKDFLDAIVSVSLQELKRSSLRAMACPKVDPIHMAYRETVRFVGTTFSAMVSKVLKEFRPLDETHPVFGRLLSQRFDVSHLTLAVAQLGYAKRLFYSISMRFVQLLNKNDCDSLDKCKRLNVAALGCLLTVAMRILPCLAYLEKVRQYMAQATEKDLEDENAATLTNKKHVALLPKEACTGLHTPRFDIQNVAGFVLPEAVARVEELGLEYGFKLQDNQLDSAKLSHTHKEHLVHYSRL</sequence>
<evidence type="ECO:0000256" key="4">
    <source>
        <dbReference type="SAM" id="MobiDB-lite"/>
    </source>
</evidence>
<dbReference type="InterPro" id="IPR035441">
    <property type="entry name" value="TFIIS/LEDGF_dom_sf"/>
</dbReference>
<keyword evidence="2 3" id="KW-0539">Nucleus</keyword>
<dbReference type="CDD" id="cd00183">
    <property type="entry name" value="TFIIS_I"/>
    <property type="match status" value="1"/>
</dbReference>
<dbReference type="Proteomes" id="UP000682877">
    <property type="component" value="Chromosome 3"/>
</dbReference>
<feature type="domain" description="TFIIS N-terminal" evidence="5">
    <location>
        <begin position="107"/>
        <end position="182"/>
    </location>
</feature>
<dbReference type="EMBL" id="LR999453">
    <property type="protein sequence ID" value="CAE5966806.1"/>
    <property type="molecule type" value="Genomic_DNA"/>
</dbReference>
<dbReference type="InterPro" id="IPR041623">
    <property type="entry name" value="NOG1_N"/>
</dbReference>
<dbReference type="Gene3D" id="1.20.930.10">
    <property type="entry name" value="Conserved domain common to transcription factors TFIIS, elongin A, CRSP70"/>
    <property type="match status" value="1"/>
</dbReference>
<dbReference type="Pfam" id="PF17835">
    <property type="entry name" value="NOG1_N"/>
    <property type="match status" value="1"/>
</dbReference>
<dbReference type="GO" id="GO:0005634">
    <property type="term" value="C:nucleus"/>
    <property type="evidence" value="ECO:0007669"/>
    <property type="project" value="UniProtKB-SubCell"/>
</dbReference>
<comment type="subcellular location">
    <subcellularLocation>
        <location evidence="1 3">Nucleus</location>
    </subcellularLocation>
</comment>
<dbReference type="InterPro" id="IPR003617">
    <property type="entry name" value="TFIIS/CRSP70_N_sub"/>
</dbReference>
<dbReference type="Pfam" id="PF08711">
    <property type="entry name" value="Med26"/>
    <property type="match status" value="1"/>
</dbReference>
<reference evidence="6" key="1">
    <citation type="submission" date="2021-01" db="EMBL/GenBank/DDBJ databases">
        <authorList>
            <person name="Bezrukov I."/>
        </authorList>
    </citation>
    <scope>NUCLEOTIDE SEQUENCE</scope>
</reference>
<feature type="compositionally biased region" description="Basic and acidic residues" evidence="4">
    <location>
        <begin position="243"/>
        <end position="264"/>
    </location>
</feature>
<dbReference type="PROSITE" id="PS51319">
    <property type="entry name" value="TFIIS_N"/>
    <property type="match status" value="1"/>
</dbReference>
<evidence type="ECO:0000256" key="2">
    <source>
        <dbReference type="ARBA" id="ARBA00023242"/>
    </source>
</evidence>
<dbReference type="SUPFAM" id="SSF47676">
    <property type="entry name" value="Conserved domain common to transcription factors TFIIS, elongin A, CRSP70"/>
    <property type="match status" value="1"/>
</dbReference>